<organism evidence="2 3">
    <name type="scientific">Physocladia obscura</name>
    <dbReference type="NCBI Taxonomy" id="109957"/>
    <lineage>
        <taxon>Eukaryota</taxon>
        <taxon>Fungi</taxon>
        <taxon>Fungi incertae sedis</taxon>
        <taxon>Chytridiomycota</taxon>
        <taxon>Chytridiomycota incertae sedis</taxon>
        <taxon>Chytridiomycetes</taxon>
        <taxon>Chytridiales</taxon>
        <taxon>Chytriomycetaceae</taxon>
        <taxon>Physocladia</taxon>
    </lineage>
</organism>
<evidence type="ECO:0000313" key="2">
    <source>
        <dbReference type="EMBL" id="KAJ3139711.1"/>
    </source>
</evidence>
<dbReference type="EMBL" id="JADGJH010000069">
    <property type="protein sequence ID" value="KAJ3139711.1"/>
    <property type="molecule type" value="Genomic_DNA"/>
</dbReference>
<feature type="region of interest" description="Disordered" evidence="1">
    <location>
        <begin position="177"/>
        <end position="229"/>
    </location>
</feature>
<dbReference type="AlphaFoldDB" id="A0AAD5T9I2"/>
<gene>
    <name evidence="2" type="ORF">HK100_011328</name>
</gene>
<reference evidence="2" key="1">
    <citation type="submission" date="2020-05" db="EMBL/GenBank/DDBJ databases">
        <title>Phylogenomic resolution of chytrid fungi.</title>
        <authorList>
            <person name="Stajich J.E."/>
            <person name="Amses K."/>
            <person name="Simmons R."/>
            <person name="Seto K."/>
            <person name="Myers J."/>
            <person name="Bonds A."/>
            <person name="Quandt C.A."/>
            <person name="Barry K."/>
            <person name="Liu P."/>
            <person name="Grigoriev I."/>
            <person name="Longcore J.E."/>
            <person name="James T.Y."/>
        </authorList>
    </citation>
    <scope>NUCLEOTIDE SEQUENCE</scope>
    <source>
        <strain evidence="2">JEL0513</strain>
    </source>
</reference>
<keyword evidence="3" id="KW-1185">Reference proteome</keyword>
<proteinExistence type="predicted"/>
<accession>A0AAD5T9I2</accession>
<feature type="compositionally biased region" description="Polar residues" evidence="1">
    <location>
        <begin position="177"/>
        <end position="189"/>
    </location>
</feature>
<feature type="compositionally biased region" description="Low complexity" evidence="1">
    <location>
        <begin position="190"/>
        <end position="204"/>
    </location>
</feature>
<comment type="caution">
    <text evidence="2">The sequence shown here is derived from an EMBL/GenBank/DDBJ whole genome shotgun (WGS) entry which is preliminary data.</text>
</comment>
<protein>
    <submittedName>
        <fullName evidence="2">Uncharacterized protein</fullName>
    </submittedName>
</protein>
<dbReference type="Proteomes" id="UP001211907">
    <property type="component" value="Unassembled WGS sequence"/>
</dbReference>
<name>A0AAD5T9I2_9FUNG</name>
<sequence length="253" mass="28152">MSSSLALPMPQDCYYSVTQTSQYKSNASGWVLELRDFRNSHFRLKLHSQADYSTWKLAFVLGDQLNGRQTLHPVAAADTIEVRGISSETPDFIPPGLGKYSKPNPQGVLRRRSNSHPLVLLPTINEHSRALNSADTPIVLNQTSNSHPGISGNKKMPPDFISPGLDEYSKSIQVTTLRGRANSHSGTTPSIRSNSASSYNSARSVESAPPEQRRRRGYEQDRPPPMPEISHLIKKSKSAGLSRNWISFEWLKK</sequence>
<evidence type="ECO:0000313" key="3">
    <source>
        <dbReference type="Proteomes" id="UP001211907"/>
    </source>
</evidence>
<evidence type="ECO:0000256" key="1">
    <source>
        <dbReference type="SAM" id="MobiDB-lite"/>
    </source>
</evidence>